<dbReference type="OrthoDB" id="27237at2759"/>
<dbReference type="STRING" id="329046.A0A1Y2BTS6"/>
<feature type="compositionally biased region" description="Acidic residues" evidence="1">
    <location>
        <begin position="758"/>
        <end position="770"/>
    </location>
</feature>
<proteinExistence type="predicted"/>
<dbReference type="InterPro" id="IPR010770">
    <property type="entry name" value="Ecd"/>
</dbReference>
<reference evidence="2 3" key="1">
    <citation type="submission" date="2016-07" db="EMBL/GenBank/DDBJ databases">
        <title>Pervasive Adenine N6-methylation of Active Genes in Fungi.</title>
        <authorList>
            <consortium name="DOE Joint Genome Institute"/>
            <person name="Mondo S.J."/>
            <person name="Dannebaum R.O."/>
            <person name="Kuo R.C."/>
            <person name="Labutti K."/>
            <person name="Haridas S."/>
            <person name="Kuo A."/>
            <person name="Salamov A."/>
            <person name="Ahrendt S.R."/>
            <person name="Lipzen A."/>
            <person name="Sullivan W."/>
            <person name="Andreopoulos W.B."/>
            <person name="Clum A."/>
            <person name="Lindquist E."/>
            <person name="Daum C."/>
            <person name="Ramamoorthy G.K."/>
            <person name="Gryganskyi A."/>
            <person name="Culley D."/>
            <person name="Magnuson J.K."/>
            <person name="James T.Y."/>
            <person name="O'Malley M.A."/>
            <person name="Stajich J.E."/>
            <person name="Spatafora J.W."/>
            <person name="Visel A."/>
            <person name="Grigoriev I.V."/>
        </authorList>
    </citation>
    <scope>NUCLEOTIDE SEQUENCE [LARGE SCALE GENOMIC DNA]</scope>
    <source>
        <strain evidence="2 3">JEL800</strain>
    </source>
</reference>
<sequence length="770" mass="86631">MSPTKSKKTRVSEHEDLPFNLNQSNEREEGRRSGIEDCVWYRLYISQTASTDPIDSTSILSLVSSFANSLVKGHIWHKDKFALAVAAGNGESLLEGGTDSQFLYGKTRFGDCIDDEWLVVWMIQSITREFAQFGLVASTSANCIKPVSGIQTARFFLLRLQITCLHGSHHQHQPTASSSTTDHYTLFRFLQLPPNLHSSLQHPKSLSNEPSHHPQHTTLTLASPEIQQSAFKRCTAFPQKLETDGYHYITCVVPRNVARLLKADESLVASAVESFYLRDPILLKPCQTMKKFHPSTNVETSVRFTRTLYAQIASQEFLPPRPFLASFPKTKEDVRWKACDVGMKLAVGFEMIAAALDEFSESMAMEAERPTVETYMFDTDPEYRRFKERLVKLGYFRDYMPGSKAYKELEVEAKTQHLNRLFPPTQTRQDDSDLDLDEETVFSNEESVLARMQRAFLAVPENVPDAELLENRAESSDDWLMIDPDTLEELLKQFGGDLKEEDLSTDDEINDDDDDEDEQDVLQKRAERKEVKNLEKVVKRFGEFVGTKSSVDGVVFPGEQEYLETPNDDDDDFLEAGESEDDSDSDESLQIRDPNAMDDDSDKPLDIDEDKFMKSMIKLLGIDETILRPANSSSTKSKQPSTTTTSSKKQSHTVPKTAPSGFNPSSLLLRPKPTSTAPLVTLDSSDDDTQDLSGSRGVGIVGNRRGVQESEDDSDDEKETVGKWDQAFIRGLESIQRELESRMLNDATLPNQGNDMDAGSESEDTDDDDD</sequence>
<evidence type="ECO:0000313" key="3">
    <source>
        <dbReference type="Proteomes" id="UP000193642"/>
    </source>
</evidence>
<dbReference type="Pfam" id="PF07093">
    <property type="entry name" value="SGT1"/>
    <property type="match status" value="2"/>
</dbReference>
<dbReference type="PANTHER" id="PTHR13060:SF0">
    <property type="entry name" value="PROTEIN ECDYSONELESS HOMOLOG"/>
    <property type="match status" value="1"/>
</dbReference>
<dbReference type="EMBL" id="MCGO01000045">
    <property type="protein sequence ID" value="ORY38168.1"/>
    <property type="molecule type" value="Genomic_DNA"/>
</dbReference>
<name>A0A1Y2BTS6_9FUNG</name>
<evidence type="ECO:0000256" key="1">
    <source>
        <dbReference type="SAM" id="MobiDB-lite"/>
    </source>
</evidence>
<feature type="region of interest" description="Disordered" evidence="1">
    <location>
        <begin position="497"/>
        <end position="521"/>
    </location>
</feature>
<dbReference type="Proteomes" id="UP000193642">
    <property type="component" value="Unassembled WGS sequence"/>
</dbReference>
<feature type="region of interest" description="Disordered" evidence="1">
    <location>
        <begin position="623"/>
        <end position="722"/>
    </location>
</feature>
<keyword evidence="3" id="KW-1185">Reference proteome</keyword>
<feature type="region of interest" description="Disordered" evidence="1">
    <location>
        <begin position="741"/>
        <end position="770"/>
    </location>
</feature>
<accession>A0A1Y2BTS6</accession>
<dbReference type="AlphaFoldDB" id="A0A1Y2BTS6"/>
<feature type="region of interest" description="Disordered" evidence="1">
    <location>
        <begin position="1"/>
        <end position="30"/>
    </location>
</feature>
<feature type="compositionally biased region" description="Acidic residues" evidence="1">
    <location>
        <begin position="566"/>
        <end position="587"/>
    </location>
</feature>
<evidence type="ECO:0000313" key="2">
    <source>
        <dbReference type="EMBL" id="ORY38168.1"/>
    </source>
</evidence>
<organism evidence="2 3">
    <name type="scientific">Rhizoclosmatium globosum</name>
    <dbReference type="NCBI Taxonomy" id="329046"/>
    <lineage>
        <taxon>Eukaryota</taxon>
        <taxon>Fungi</taxon>
        <taxon>Fungi incertae sedis</taxon>
        <taxon>Chytridiomycota</taxon>
        <taxon>Chytridiomycota incertae sedis</taxon>
        <taxon>Chytridiomycetes</taxon>
        <taxon>Chytridiales</taxon>
        <taxon>Chytriomycetaceae</taxon>
        <taxon>Rhizoclosmatium</taxon>
    </lineage>
</organism>
<dbReference type="PANTHER" id="PTHR13060">
    <property type="entry name" value="SGT1 PROTEIN HSGT1 SUPPRESSOR OF GCR2"/>
    <property type="match status" value="1"/>
</dbReference>
<protein>
    <submittedName>
        <fullName evidence="2">SGT1-domain-containing protein</fullName>
    </submittedName>
</protein>
<dbReference type="GO" id="GO:0005634">
    <property type="term" value="C:nucleus"/>
    <property type="evidence" value="ECO:0007669"/>
    <property type="project" value="TreeGrafter"/>
</dbReference>
<feature type="compositionally biased region" description="Acidic residues" evidence="1">
    <location>
        <begin position="503"/>
        <end position="520"/>
    </location>
</feature>
<feature type="region of interest" description="Disordered" evidence="1">
    <location>
        <begin position="561"/>
        <end position="609"/>
    </location>
</feature>
<comment type="caution">
    <text evidence="2">The sequence shown here is derived from an EMBL/GenBank/DDBJ whole genome shotgun (WGS) entry which is preliminary data.</text>
</comment>
<feature type="compositionally biased region" description="Acidic residues" evidence="1">
    <location>
        <begin position="709"/>
        <end position="718"/>
    </location>
</feature>
<feature type="compositionally biased region" description="Low complexity" evidence="1">
    <location>
        <begin position="632"/>
        <end position="648"/>
    </location>
</feature>
<gene>
    <name evidence="2" type="ORF">BCR33DRAFT_741697</name>
</gene>